<dbReference type="OrthoDB" id="9797083at2"/>
<dbReference type="SUPFAM" id="SSF50249">
    <property type="entry name" value="Nucleic acid-binding proteins"/>
    <property type="match status" value="1"/>
</dbReference>
<dbReference type="InterPro" id="IPR012340">
    <property type="entry name" value="NA-bd_OB-fold"/>
</dbReference>
<evidence type="ECO:0000313" key="10">
    <source>
        <dbReference type="Proteomes" id="UP000242329"/>
    </source>
</evidence>
<dbReference type="InterPro" id="IPR042242">
    <property type="entry name" value="RecO_C"/>
</dbReference>
<dbReference type="GO" id="GO:0006310">
    <property type="term" value="P:DNA recombination"/>
    <property type="evidence" value="ECO:0007669"/>
    <property type="project" value="UniProtKB-UniRule"/>
</dbReference>
<dbReference type="PANTHER" id="PTHR33991">
    <property type="entry name" value="DNA REPAIR PROTEIN RECO"/>
    <property type="match status" value="1"/>
</dbReference>
<name>A0A1M5N9R0_9FIRM</name>
<feature type="domain" description="DNA replication/recombination mediator RecO N-terminal" evidence="8">
    <location>
        <begin position="2"/>
        <end position="77"/>
    </location>
</feature>
<dbReference type="HAMAP" id="MF_00201">
    <property type="entry name" value="RecO"/>
    <property type="match status" value="1"/>
</dbReference>
<dbReference type="InterPro" id="IPR022572">
    <property type="entry name" value="DNA_rep/recomb_RecO_N"/>
</dbReference>
<dbReference type="STRING" id="1123382.SAMN02745221_01138"/>
<dbReference type="Gene3D" id="1.20.1440.120">
    <property type="entry name" value="Recombination protein O, C-terminal domain"/>
    <property type="match status" value="1"/>
</dbReference>
<dbReference type="InterPro" id="IPR003717">
    <property type="entry name" value="RecO"/>
</dbReference>
<dbReference type="RefSeq" id="WP_073091270.1">
    <property type="nucleotide sequence ID" value="NZ_FQWY01000015.1"/>
</dbReference>
<dbReference type="SUPFAM" id="SSF57863">
    <property type="entry name" value="ArfGap/RecO-like zinc finger"/>
    <property type="match status" value="1"/>
</dbReference>
<evidence type="ECO:0000256" key="3">
    <source>
        <dbReference type="ARBA" id="ARBA00022763"/>
    </source>
</evidence>
<keyword evidence="5 7" id="KW-0234">DNA repair</keyword>
<dbReference type="Pfam" id="PF11967">
    <property type="entry name" value="RecO_N"/>
    <property type="match status" value="1"/>
</dbReference>
<dbReference type="Proteomes" id="UP000242329">
    <property type="component" value="Unassembled WGS sequence"/>
</dbReference>
<evidence type="ECO:0000256" key="2">
    <source>
        <dbReference type="ARBA" id="ARBA00021310"/>
    </source>
</evidence>
<proteinExistence type="inferred from homology"/>
<comment type="function">
    <text evidence="7">Involved in DNA repair and RecF pathway recombination.</text>
</comment>
<gene>
    <name evidence="7" type="primary">recO</name>
    <name evidence="9" type="ORF">SAMN02745221_01138</name>
</gene>
<evidence type="ECO:0000256" key="4">
    <source>
        <dbReference type="ARBA" id="ARBA00023172"/>
    </source>
</evidence>
<dbReference type="AlphaFoldDB" id="A0A1M5N9R0"/>
<dbReference type="Pfam" id="PF02565">
    <property type="entry name" value="RecO_C"/>
    <property type="match status" value="1"/>
</dbReference>
<sequence length="254" mass="28947">MYYGSRAIILKSLDYQDADKLVTIFSEREGKIRAVAKGVKKPKSSLRAVLQPFTHSFLYLSRGRDLDLITQGRLLDFYPRIREDLGSTLYTAYIMELLDKSLVERAPLGPLYNETLQVLNYINDKGAKSLVIRYFEIRLIQELGYRPVLEACAACGQKNLTTRFNLAEGGVLCHDCAGFLKTDFMLSGEAFSLLKFLQRADWKSLDRIKASSEALSSLEQLLEKYLEYHLESRFSLKNTIYQLKKSLPGAFDKG</sequence>
<protein>
    <recommendedName>
        <fullName evidence="2 7">DNA repair protein RecO</fullName>
    </recommendedName>
    <alternativeName>
        <fullName evidence="6 7">Recombination protein O</fullName>
    </alternativeName>
</protein>
<evidence type="ECO:0000256" key="1">
    <source>
        <dbReference type="ARBA" id="ARBA00007452"/>
    </source>
</evidence>
<dbReference type="GO" id="GO:0043590">
    <property type="term" value="C:bacterial nucleoid"/>
    <property type="evidence" value="ECO:0007669"/>
    <property type="project" value="TreeGrafter"/>
</dbReference>
<evidence type="ECO:0000256" key="6">
    <source>
        <dbReference type="ARBA" id="ARBA00033409"/>
    </source>
</evidence>
<evidence type="ECO:0000256" key="5">
    <source>
        <dbReference type="ARBA" id="ARBA00023204"/>
    </source>
</evidence>
<dbReference type="PANTHER" id="PTHR33991:SF1">
    <property type="entry name" value="DNA REPAIR PROTEIN RECO"/>
    <property type="match status" value="1"/>
</dbReference>
<dbReference type="InterPro" id="IPR037278">
    <property type="entry name" value="ARFGAP/RecO"/>
</dbReference>
<reference evidence="10" key="1">
    <citation type="submission" date="2016-11" db="EMBL/GenBank/DDBJ databases">
        <authorList>
            <person name="Varghese N."/>
            <person name="Submissions S."/>
        </authorList>
    </citation>
    <scope>NUCLEOTIDE SEQUENCE [LARGE SCALE GENOMIC DNA]</scope>
    <source>
        <strain evidence="10">DSM 11003</strain>
    </source>
</reference>
<dbReference type="NCBIfam" id="TIGR00613">
    <property type="entry name" value="reco"/>
    <property type="match status" value="1"/>
</dbReference>
<dbReference type="GO" id="GO:0006302">
    <property type="term" value="P:double-strand break repair"/>
    <property type="evidence" value="ECO:0007669"/>
    <property type="project" value="TreeGrafter"/>
</dbReference>
<keyword evidence="10" id="KW-1185">Reference proteome</keyword>
<keyword evidence="3 7" id="KW-0227">DNA damage</keyword>
<keyword evidence="4 7" id="KW-0233">DNA recombination</keyword>
<comment type="similarity">
    <text evidence="1 7">Belongs to the RecO family.</text>
</comment>
<organism evidence="9 10">
    <name type="scientific">Thermosyntropha lipolytica DSM 11003</name>
    <dbReference type="NCBI Taxonomy" id="1123382"/>
    <lineage>
        <taxon>Bacteria</taxon>
        <taxon>Bacillati</taxon>
        <taxon>Bacillota</taxon>
        <taxon>Clostridia</taxon>
        <taxon>Eubacteriales</taxon>
        <taxon>Syntrophomonadaceae</taxon>
        <taxon>Thermosyntropha</taxon>
    </lineage>
</organism>
<evidence type="ECO:0000259" key="8">
    <source>
        <dbReference type="Pfam" id="PF11967"/>
    </source>
</evidence>
<evidence type="ECO:0000313" key="9">
    <source>
        <dbReference type="EMBL" id="SHG86182.1"/>
    </source>
</evidence>
<evidence type="ECO:0000256" key="7">
    <source>
        <dbReference type="HAMAP-Rule" id="MF_00201"/>
    </source>
</evidence>
<dbReference type="EMBL" id="FQWY01000015">
    <property type="protein sequence ID" value="SHG86182.1"/>
    <property type="molecule type" value="Genomic_DNA"/>
</dbReference>
<dbReference type="Gene3D" id="2.40.50.140">
    <property type="entry name" value="Nucleic acid-binding proteins"/>
    <property type="match status" value="1"/>
</dbReference>
<accession>A0A1M5N9R0</accession>